<organism evidence="3 4">
    <name type="scientific">Streptococcus infantarius</name>
    <dbReference type="NCBI Taxonomy" id="102684"/>
    <lineage>
        <taxon>Bacteria</taxon>
        <taxon>Bacillati</taxon>
        <taxon>Bacillota</taxon>
        <taxon>Bacilli</taxon>
        <taxon>Lactobacillales</taxon>
        <taxon>Streptococcaceae</taxon>
        <taxon>Streptococcus</taxon>
    </lineage>
</organism>
<gene>
    <name evidence="3" type="ORF">NCTC13760_00293</name>
</gene>
<evidence type="ECO:0000313" key="3">
    <source>
        <dbReference type="EMBL" id="SUN67646.1"/>
    </source>
</evidence>
<dbReference type="AlphaFoldDB" id="A0A380KKA4"/>
<evidence type="ECO:0000256" key="1">
    <source>
        <dbReference type="SAM" id="MobiDB-lite"/>
    </source>
</evidence>
<dbReference type="PANTHER" id="PTHR43364:SF1">
    <property type="entry name" value="OXIDOREDUCTASE YDHF"/>
    <property type="match status" value="1"/>
</dbReference>
<dbReference type="Proteomes" id="UP000255352">
    <property type="component" value="Unassembled WGS sequence"/>
</dbReference>
<dbReference type="InterPro" id="IPR050523">
    <property type="entry name" value="AKR_Detox_Biosynth"/>
</dbReference>
<dbReference type="InterPro" id="IPR036812">
    <property type="entry name" value="NAD(P)_OxRdtase_dom_sf"/>
</dbReference>
<protein>
    <submittedName>
        <fullName evidence="3">Oxidoreductase, aldo/keto reductase family protein</fullName>
    </submittedName>
</protein>
<evidence type="ECO:0000259" key="2">
    <source>
        <dbReference type="Pfam" id="PF00248"/>
    </source>
</evidence>
<name>A0A380KKA4_9STRE</name>
<feature type="domain" description="NADP-dependent oxidoreductase" evidence="2">
    <location>
        <begin position="15"/>
        <end position="66"/>
    </location>
</feature>
<accession>A0A380KKA4</accession>
<proteinExistence type="predicted"/>
<dbReference type="InterPro" id="IPR023210">
    <property type="entry name" value="NADP_OxRdtase_dom"/>
</dbReference>
<dbReference type="Pfam" id="PF00248">
    <property type="entry name" value="Aldo_ket_red"/>
    <property type="match status" value="1"/>
</dbReference>
<sequence length="85" mass="9227">MKYIEFAENERLSTIVLGMMRISQMSEDEVEALVDTALSIGINTFDLADIYGDGQCEVLLGEGSQAPSGSSKSDVDSVQVWYSQG</sequence>
<reference evidence="3 4" key="1">
    <citation type="submission" date="2018-06" db="EMBL/GenBank/DDBJ databases">
        <authorList>
            <consortium name="Pathogen Informatics"/>
            <person name="Doyle S."/>
        </authorList>
    </citation>
    <scope>NUCLEOTIDE SEQUENCE [LARGE SCALE GENOMIC DNA]</scope>
    <source>
        <strain evidence="3 4">NCTC13760</strain>
    </source>
</reference>
<dbReference type="Gene3D" id="3.20.20.100">
    <property type="entry name" value="NADP-dependent oxidoreductase domain"/>
    <property type="match status" value="1"/>
</dbReference>
<evidence type="ECO:0000313" key="4">
    <source>
        <dbReference type="Proteomes" id="UP000255352"/>
    </source>
</evidence>
<dbReference type="GO" id="GO:0005829">
    <property type="term" value="C:cytosol"/>
    <property type="evidence" value="ECO:0007669"/>
    <property type="project" value="TreeGrafter"/>
</dbReference>
<dbReference type="EMBL" id="UHFP01000001">
    <property type="protein sequence ID" value="SUN67646.1"/>
    <property type="molecule type" value="Genomic_DNA"/>
</dbReference>
<dbReference type="PANTHER" id="PTHR43364">
    <property type="entry name" value="NADH-SPECIFIC METHYLGLYOXAL REDUCTASE-RELATED"/>
    <property type="match status" value="1"/>
</dbReference>
<feature type="region of interest" description="Disordered" evidence="1">
    <location>
        <begin position="62"/>
        <end position="85"/>
    </location>
</feature>
<dbReference type="SUPFAM" id="SSF51430">
    <property type="entry name" value="NAD(P)-linked oxidoreductase"/>
    <property type="match status" value="1"/>
</dbReference>